<feature type="region of interest" description="Disordered" evidence="1">
    <location>
        <begin position="317"/>
        <end position="336"/>
    </location>
</feature>
<evidence type="ECO:0000313" key="3">
    <source>
        <dbReference type="Proteomes" id="UP000054560"/>
    </source>
</evidence>
<evidence type="ECO:0000313" key="2">
    <source>
        <dbReference type="EMBL" id="KNC75339.1"/>
    </source>
</evidence>
<dbReference type="EMBL" id="KQ243691">
    <property type="protein sequence ID" value="KNC75339.1"/>
    <property type="molecule type" value="Genomic_DNA"/>
</dbReference>
<gene>
    <name evidence="2" type="ORF">SARC_12135</name>
</gene>
<reference evidence="2 3" key="1">
    <citation type="submission" date="2011-02" db="EMBL/GenBank/DDBJ databases">
        <title>The Genome Sequence of Sphaeroforma arctica JP610.</title>
        <authorList>
            <consortium name="The Broad Institute Genome Sequencing Platform"/>
            <person name="Russ C."/>
            <person name="Cuomo C."/>
            <person name="Young S.K."/>
            <person name="Zeng Q."/>
            <person name="Gargeya S."/>
            <person name="Alvarado L."/>
            <person name="Berlin A."/>
            <person name="Chapman S.B."/>
            <person name="Chen Z."/>
            <person name="Freedman E."/>
            <person name="Gellesch M."/>
            <person name="Goldberg J."/>
            <person name="Griggs A."/>
            <person name="Gujja S."/>
            <person name="Heilman E."/>
            <person name="Heiman D."/>
            <person name="Howarth C."/>
            <person name="Mehta T."/>
            <person name="Neiman D."/>
            <person name="Pearson M."/>
            <person name="Roberts A."/>
            <person name="Saif S."/>
            <person name="Shea T."/>
            <person name="Shenoy N."/>
            <person name="Sisk P."/>
            <person name="Stolte C."/>
            <person name="Sykes S."/>
            <person name="White J."/>
            <person name="Yandava C."/>
            <person name="Burger G."/>
            <person name="Gray M.W."/>
            <person name="Holland P.W.H."/>
            <person name="King N."/>
            <person name="Lang F.B.F."/>
            <person name="Roger A.J."/>
            <person name="Ruiz-Trillo I."/>
            <person name="Haas B."/>
            <person name="Nusbaum C."/>
            <person name="Birren B."/>
        </authorList>
    </citation>
    <scope>NUCLEOTIDE SEQUENCE [LARGE SCALE GENOMIC DNA]</scope>
    <source>
        <strain evidence="2 3">JP610</strain>
    </source>
</reference>
<evidence type="ECO:0000256" key="1">
    <source>
        <dbReference type="SAM" id="MobiDB-lite"/>
    </source>
</evidence>
<dbReference type="GeneID" id="25912639"/>
<organism evidence="2 3">
    <name type="scientific">Sphaeroforma arctica JP610</name>
    <dbReference type="NCBI Taxonomy" id="667725"/>
    <lineage>
        <taxon>Eukaryota</taxon>
        <taxon>Ichthyosporea</taxon>
        <taxon>Ichthyophonida</taxon>
        <taxon>Sphaeroforma</taxon>
    </lineage>
</organism>
<name>A0A0L0FEY3_9EUKA</name>
<dbReference type="Proteomes" id="UP000054560">
    <property type="component" value="Unassembled WGS sequence"/>
</dbReference>
<dbReference type="RefSeq" id="XP_014149241.1">
    <property type="nucleotide sequence ID" value="XM_014293766.1"/>
</dbReference>
<proteinExistence type="predicted"/>
<protein>
    <submittedName>
        <fullName evidence="2">Uncharacterized protein</fullName>
    </submittedName>
</protein>
<sequence>MLPMVANTLEDEDAMDRISDLMRITGDALESKSFQRNAAAGVRFSKTTLEDDRIGEALSSGMEVLSSVLARPEISTAINTAGSSFNSAISHPSLQTGVKRVMESPRVNRAVNTTVKSSVSVAQQLMKNEQLSTVTRTGMDYGTRMLNDANVQQAVKRTVSNGAYYTKRVLDNETLGAAANTSTNVALSILGSGVVTGAANSTWELARGVVTSDQVVKSWGVLASTFEYFTAIPERSVEEMEQDLQVMKDIAEPEIAELQELEAKLAAEEIILRAKYDSLKSEIRGVRSKQVNIATRIKVAEAQLEVARNRLLDLEADDEQTTSTTAGTLDDQLERS</sequence>
<keyword evidence="3" id="KW-1185">Reference proteome</keyword>
<dbReference type="AlphaFoldDB" id="A0A0L0FEY3"/>
<accession>A0A0L0FEY3</accession>